<sequence>MLTRSQFSIILGFAIVLGVIAALVDIPFWILIVVILLITMAVSYLPIMMNLYLTDDMKKVERFLEARLNQPIFHFYYALAKEDDFQVEKALRDVREKYKKGHYYTIYSVTYAAYKGTLVEKRDSIAQIKQPALRVYYEGLLAIEEGELDRASQLASEQKKPWMKEAILADVAGRRGESDLEIKHQQEALRLTHGLQRYLLVKKYGVGRP</sequence>
<dbReference type="RefSeq" id="WP_160549107.1">
    <property type="nucleotide sequence ID" value="NZ_JBHLUU010000007.1"/>
</dbReference>
<proteinExistence type="predicted"/>
<gene>
    <name evidence="2" type="ORF">ACFFHF_00970</name>
</gene>
<reference evidence="2 3" key="1">
    <citation type="submission" date="2024-09" db="EMBL/GenBank/DDBJ databases">
        <authorList>
            <person name="Sun Q."/>
            <person name="Mori K."/>
        </authorList>
    </citation>
    <scope>NUCLEOTIDE SEQUENCE [LARGE SCALE GENOMIC DNA]</scope>
    <source>
        <strain evidence="2 3">CGMCC 1.9126</strain>
    </source>
</reference>
<keyword evidence="1" id="KW-1133">Transmembrane helix</keyword>
<accession>A0ABV6KKS3</accession>
<dbReference type="Proteomes" id="UP001589738">
    <property type="component" value="Unassembled WGS sequence"/>
</dbReference>
<evidence type="ECO:0000256" key="1">
    <source>
        <dbReference type="SAM" id="Phobius"/>
    </source>
</evidence>
<dbReference type="EMBL" id="JBHLUU010000007">
    <property type="protein sequence ID" value="MFC0473913.1"/>
    <property type="molecule type" value="Genomic_DNA"/>
</dbReference>
<name>A0ABV6KKS3_9BACI</name>
<keyword evidence="3" id="KW-1185">Reference proteome</keyword>
<comment type="caution">
    <text evidence="2">The sequence shown here is derived from an EMBL/GenBank/DDBJ whole genome shotgun (WGS) entry which is preliminary data.</text>
</comment>
<keyword evidence="1" id="KW-0472">Membrane</keyword>
<protein>
    <submittedName>
        <fullName evidence="2">Uncharacterized protein</fullName>
    </submittedName>
</protein>
<organism evidence="2 3">
    <name type="scientific">Robertmurraya beringensis</name>
    <dbReference type="NCBI Taxonomy" id="641660"/>
    <lineage>
        <taxon>Bacteria</taxon>
        <taxon>Bacillati</taxon>
        <taxon>Bacillota</taxon>
        <taxon>Bacilli</taxon>
        <taxon>Bacillales</taxon>
        <taxon>Bacillaceae</taxon>
        <taxon>Robertmurraya</taxon>
    </lineage>
</organism>
<evidence type="ECO:0000313" key="3">
    <source>
        <dbReference type="Proteomes" id="UP001589738"/>
    </source>
</evidence>
<keyword evidence="1" id="KW-0812">Transmembrane</keyword>
<feature type="transmembrane region" description="Helical" evidence="1">
    <location>
        <begin position="30"/>
        <end position="53"/>
    </location>
</feature>
<evidence type="ECO:0000313" key="2">
    <source>
        <dbReference type="EMBL" id="MFC0473913.1"/>
    </source>
</evidence>
<feature type="transmembrane region" description="Helical" evidence="1">
    <location>
        <begin position="7"/>
        <end position="24"/>
    </location>
</feature>